<organism evidence="1">
    <name type="scientific">marine sediment metagenome</name>
    <dbReference type="NCBI Taxonomy" id="412755"/>
    <lineage>
        <taxon>unclassified sequences</taxon>
        <taxon>metagenomes</taxon>
        <taxon>ecological metagenomes</taxon>
    </lineage>
</organism>
<name>A0A0F9S857_9ZZZZ</name>
<sequence>MWLKTEKGEFVNLELWAHIKIVNETDDRFVVYVLNTEYGYGPELYRSKTKEEAQQYMDDLATYINFAVDGQAANPPEKSK</sequence>
<comment type="caution">
    <text evidence="1">The sequence shown here is derived from an EMBL/GenBank/DDBJ whole genome shotgun (WGS) entry which is preliminary data.</text>
</comment>
<proteinExistence type="predicted"/>
<protein>
    <submittedName>
        <fullName evidence="1">Uncharacterized protein</fullName>
    </submittedName>
</protein>
<dbReference type="AlphaFoldDB" id="A0A0F9S857"/>
<evidence type="ECO:0000313" key="1">
    <source>
        <dbReference type="EMBL" id="KKN63229.1"/>
    </source>
</evidence>
<reference evidence="1" key="1">
    <citation type="journal article" date="2015" name="Nature">
        <title>Complex archaea that bridge the gap between prokaryotes and eukaryotes.</title>
        <authorList>
            <person name="Spang A."/>
            <person name="Saw J.H."/>
            <person name="Jorgensen S.L."/>
            <person name="Zaremba-Niedzwiedzka K."/>
            <person name="Martijn J."/>
            <person name="Lind A.E."/>
            <person name="van Eijk R."/>
            <person name="Schleper C."/>
            <person name="Guy L."/>
            <person name="Ettema T.J."/>
        </authorList>
    </citation>
    <scope>NUCLEOTIDE SEQUENCE</scope>
</reference>
<dbReference type="EMBL" id="LAZR01000597">
    <property type="protein sequence ID" value="KKN63229.1"/>
    <property type="molecule type" value="Genomic_DNA"/>
</dbReference>
<accession>A0A0F9S857</accession>
<gene>
    <name evidence="1" type="ORF">LCGC14_0504190</name>
</gene>